<dbReference type="OrthoDB" id="4990at2"/>
<feature type="transmembrane region" description="Helical" evidence="1">
    <location>
        <begin position="40"/>
        <end position="57"/>
    </location>
</feature>
<keyword evidence="4" id="KW-1185">Reference proteome</keyword>
<evidence type="ECO:0000313" key="4">
    <source>
        <dbReference type="Proteomes" id="UP000295636"/>
    </source>
</evidence>
<keyword evidence="1" id="KW-0812">Transmembrane</keyword>
<proteinExistence type="predicted"/>
<keyword evidence="1" id="KW-1133">Transmembrane helix</keyword>
<gene>
    <name evidence="3" type="ORF">E1757_20040</name>
</gene>
<comment type="caution">
    <text evidence="3">The sequence shown here is derived from an EMBL/GenBank/DDBJ whole genome shotgun (WGS) entry which is preliminary data.</text>
</comment>
<sequence length="285" mass="32132">MSEQLEQLKRKYKNTPIPNELDFVVKKALKQRKKRHVNRMKSLVGIGAAAIILITGINTSPTFANALSEVPLVGSLVKVLTFTEFKVDEETAKADIKVPAVANMENKTLEATLNNKYLEESKKLYNDFTAEMEELKKNGGGHVGVKSGYDVKTDNDQILAIGRYVVSTVNSYSKYTYDTIDKKNQLLITLPSLFKDDSYISLITNNIKEQMRQQMKADPNKVYWVEGSMSFETIAKDQSFYINNDGKLVICFEKYEVAPGSMGVREFIIPTNLIADALVSKEYIK</sequence>
<dbReference type="Gene3D" id="3.90.640.20">
    <property type="entry name" value="Heat-shock cognate protein, ATPase"/>
    <property type="match status" value="1"/>
</dbReference>
<evidence type="ECO:0000313" key="3">
    <source>
        <dbReference type="EMBL" id="TDF95406.1"/>
    </source>
</evidence>
<dbReference type="EMBL" id="SMRT01000010">
    <property type="protein sequence ID" value="TDF95406.1"/>
    <property type="molecule type" value="Genomic_DNA"/>
</dbReference>
<protein>
    <submittedName>
        <fullName evidence="3">DUF3298 domain-containing protein</fullName>
    </submittedName>
</protein>
<feature type="domain" description="DUF3298" evidence="2">
    <location>
        <begin position="193"/>
        <end position="271"/>
    </location>
</feature>
<dbReference type="InterPro" id="IPR021729">
    <property type="entry name" value="DUF3298"/>
</dbReference>
<evidence type="ECO:0000259" key="2">
    <source>
        <dbReference type="Pfam" id="PF11738"/>
    </source>
</evidence>
<evidence type="ECO:0000256" key="1">
    <source>
        <dbReference type="SAM" id="Phobius"/>
    </source>
</evidence>
<accession>A0A4R5KJ13</accession>
<dbReference type="Pfam" id="PF11738">
    <property type="entry name" value="DUF3298"/>
    <property type="match status" value="1"/>
</dbReference>
<name>A0A4R5KJ13_9BACL</name>
<dbReference type="AlphaFoldDB" id="A0A4R5KJ13"/>
<reference evidence="3 4" key="1">
    <citation type="submission" date="2019-03" db="EMBL/GenBank/DDBJ databases">
        <title>This is whole genome sequence of Paenibacillus sp MS74 strain.</title>
        <authorList>
            <person name="Trinh H.N."/>
        </authorList>
    </citation>
    <scope>NUCLEOTIDE SEQUENCE [LARGE SCALE GENOMIC DNA]</scope>
    <source>
        <strain evidence="3 4">MS74</strain>
    </source>
</reference>
<dbReference type="Gene3D" id="3.30.565.40">
    <property type="entry name" value="Fervidobacterium nodosum Rt17-B1 like"/>
    <property type="match status" value="1"/>
</dbReference>
<organism evidence="3 4">
    <name type="scientific">Paenibacillus piri</name>
    <dbReference type="NCBI Taxonomy" id="2547395"/>
    <lineage>
        <taxon>Bacteria</taxon>
        <taxon>Bacillati</taxon>
        <taxon>Bacillota</taxon>
        <taxon>Bacilli</taxon>
        <taxon>Bacillales</taxon>
        <taxon>Paenibacillaceae</taxon>
        <taxon>Paenibacillus</taxon>
    </lineage>
</organism>
<dbReference type="Proteomes" id="UP000295636">
    <property type="component" value="Unassembled WGS sequence"/>
</dbReference>
<dbReference type="InterPro" id="IPR037126">
    <property type="entry name" value="PdaC/RsiV-like_sf"/>
</dbReference>
<keyword evidence="1" id="KW-0472">Membrane</keyword>
<dbReference type="RefSeq" id="WP_133231390.1">
    <property type="nucleotide sequence ID" value="NZ_SMRT01000010.1"/>
</dbReference>